<dbReference type="Gene3D" id="3.40.50.300">
    <property type="entry name" value="P-loop containing nucleotide triphosphate hydrolases"/>
    <property type="match status" value="2"/>
</dbReference>
<dbReference type="RefSeq" id="WP_160559387.1">
    <property type="nucleotide sequence ID" value="NZ_QZDT01000007.1"/>
</dbReference>
<dbReference type="InterPro" id="IPR003439">
    <property type="entry name" value="ABC_transporter-like_ATP-bd"/>
</dbReference>
<evidence type="ECO:0000256" key="2">
    <source>
        <dbReference type="ARBA" id="ARBA00022737"/>
    </source>
</evidence>
<dbReference type="InterPro" id="IPR027417">
    <property type="entry name" value="P-loop_NTPase"/>
</dbReference>
<evidence type="ECO:0000313" key="6">
    <source>
        <dbReference type="EMBL" id="NBJ92290.1"/>
    </source>
</evidence>
<dbReference type="PROSITE" id="PS50893">
    <property type="entry name" value="ABC_TRANSPORTER_2"/>
    <property type="match status" value="1"/>
</dbReference>
<organism evidence="6 7">
    <name type="scientific">Parablautia muri</name>
    <dbReference type="NCBI Taxonomy" id="2320879"/>
    <lineage>
        <taxon>Bacteria</taxon>
        <taxon>Bacillati</taxon>
        <taxon>Bacillota</taxon>
        <taxon>Clostridia</taxon>
        <taxon>Lachnospirales</taxon>
        <taxon>Lachnospiraceae</taxon>
        <taxon>Parablautia</taxon>
    </lineage>
</organism>
<dbReference type="PANTHER" id="PTHR43790">
    <property type="entry name" value="CARBOHYDRATE TRANSPORT ATP-BINDING PROTEIN MG119-RELATED"/>
    <property type="match status" value="1"/>
</dbReference>
<evidence type="ECO:0000259" key="5">
    <source>
        <dbReference type="PROSITE" id="PS50893"/>
    </source>
</evidence>
<comment type="caution">
    <text evidence="6">The sequence shown here is derived from an EMBL/GenBank/DDBJ whole genome shotgun (WGS) entry which is preliminary data.</text>
</comment>
<dbReference type="EMBL" id="QZDT01000007">
    <property type="protein sequence ID" value="NBJ92290.1"/>
    <property type="molecule type" value="Genomic_DNA"/>
</dbReference>
<dbReference type="PANTHER" id="PTHR43790:SF9">
    <property type="entry name" value="GALACTOFURANOSE TRANSPORTER ATP-BINDING PROTEIN YTFR"/>
    <property type="match status" value="1"/>
</dbReference>
<evidence type="ECO:0000313" key="7">
    <source>
        <dbReference type="Proteomes" id="UP001154420"/>
    </source>
</evidence>
<proteinExistence type="predicted"/>
<evidence type="ECO:0000256" key="3">
    <source>
        <dbReference type="ARBA" id="ARBA00022741"/>
    </source>
</evidence>
<name>A0A9X5GRQ2_9FIRM</name>
<keyword evidence="1" id="KW-0813">Transport</keyword>
<dbReference type="Proteomes" id="UP001154420">
    <property type="component" value="Unassembled WGS sequence"/>
</dbReference>
<protein>
    <recommendedName>
        <fullName evidence="5">ABC transporter domain-containing protein</fullName>
    </recommendedName>
</protein>
<feature type="domain" description="ABC transporter" evidence="5">
    <location>
        <begin position="1"/>
        <end position="234"/>
    </location>
</feature>
<dbReference type="InterPro" id="IPR050107">
    <property type="entry name" value="ABC_carbohydrate_import_ATPase"/>
</dbReference>
<dbReference type="GO" id="GO:0016887">
    <property type="term" value="F:ATP hydrolysis activity"/>
    <property type="evidence" value="ECO:0007669"/>
    <property type="project" value="InterPro"/>
</dbReference>
<sequence length="443" mass="50701">MKELFRVEKIKCDYWLEDYNLSIYQGEIIYIQCVYDKSPDCLCDVVVGNRRPDSGLIFVNEKSVGNYTSSYAASQGIYEASLKNNYEGNGTVAKALSPMKPFYYLFSKKKMVRQIQEIFDGEGISLDAEASLLELSKIEGRKLGLVRAKLLEAKVVVVNLNREVVEGRQAAELGDMIWKMSKEGVAVLILSCNYSVLAEYASRIQLLYLGRAVKEWSGEIPEAVFQQLKYGSFIARQGQTGVLERNFIGLYDYEWDTQYSFWEYLCCLRENNPEIWDELLGGELPKEGIGYFNGTAVVPGNSQELLFEELTIGQNLTIGALKRVNYGKSPFVNRRIQRKIEEVYYDAQQISKKETDIRNLTGLQRKILSIERFVILRPSIIFLEFPYYDVGLAQVEELRGYLTSLVKRKIKVVYFSKTLESMMLDCKVILQTQDGRSAKIDTL</sequence>
<evidence type="ECO:0000256" key="4">
    <source>
        <dbReference type="ARBA" id="ARBA00022840"/>
    </source>
</evidence>
<evidence type="ECO:0000256" key="1">
    <source>
        <dbReference type="ARBA" id="ARBA00022448"/>
    </source>
</evidence>
<dbReference type="GO" id="GO:0005524">
    <property type="term" value="F:ATP binding"/>
    <property type="evidence" value="ECO:0007669"/>
    <property type="project" value="UniProtKB-KW"/>
</dbReference>
<gene>
    <name evidence="6" type="ORF">D5281_06695</name>
</gene>
<keyword evidence="3" id="KW-0547">Nucleotide-binding</keyword>
<keyword evidence="7" id="KW-1185">Reference proteome</keyword>
<keyword evidence="2" id="KW-0677">Repeat</keyword>
<dbReference type="SUPFAM" id="SSF52540">
    <property type="entry name" value="P-loop containing nucleoside triphosphate hydrolases"/>
    <property type="match status" value="2"/>
</dbReference>
<dbReference type="OrthoDB" id="2045559at2"/>
<keyword evidence="4" id="KW-0067">ATP-binding</keyword>
<accession>A0A9X5GRQ2</accession>
<dbReference type="AlphaFoldDB" id="A0A9X5GRQ2"/>
<reference evidence="6" key="1">
    <citation type="submission" date="2018-09" db="EMBL/GenBank/DDBJ databases">
        <title>Murine metabolic-syndrome-specific gut microbial biobank.</title>
        <authorList>
            <person name="Liu C."/>
        </authorList>
    </citation>
    <scope>NUCLEOTIDE SEQUENCE</scope>
    <source>
        <strain evidence="6">D42-62</strain>
    </source>
</reference>